<dbReference type="KEGG" id="npz:ACX27_18070"/>
<dbReference type="AlphaFoldDB" id="A0A0M4TZA8"/>
<dbReference type="GO" id="GO:0003700">
    <property type="term" value="F:DNA-binding transcription factor activity"/>
    <property type="evidence" value="ECO:0007669"/>
    <property type="project" value="InterPro"/>
</dbReference>
<dbReference type="GO" id="GO:0003677">
    <property type="term" value="F:DNA binding"/>
    <property type="evidence" value="ECO:0007669"/>
    <property type="project" value="UniProtKB-KW"/>
</dbReference>
<dbReference type="SUPFAM" id="SSF46785">
    <property type="entry name" value="Winged helix' DNA-binding domain"/>
    <property type="match status" value="1"/>
</dbReference>
<reference evidence="5 6" key="2">
    <citation type="journal article" date="2016" name="Genome Announc.">
        <title>Draft Genome Sequence of the N2-Fixing Cyanobacterium Nostoc piscinale CENA21, Isolated from the Brazilian Amazon Floodplain.</title>
        <authorList>
            <person name="Leao T."/>
            <person name="Guimaraes P.I."/>
            <person name="de Melo A.G."/>
            <person name="Ramos R.T."/>
            <person name="Leao P.N."/>
            <person name="Silva A."/>
            <person name="Fiore M.F."/>
            <person name="Schneider M.P."/>
        </authorList>
    </citation>
    <scope>NUCLEOTIDE SEQUENCE [LARGE SCALE GENOMIC DNA]</scope>
    <source>
        <strain evidence="5 6">CENA21</strain>
    </source>
</reference>
<dbReference type="GO" id="GO:0006950">
    <property type="term" value="P:response to stress"/>
    <property type="evidence" value="ECO:0007669"/>
    <property type="project" value="TreeGrafter"/>
</dbReference>
<accession>A0A0M4TZA8</accession>
<keyword evidence="1" id="KW-0805">Transcription regulation</keyword>
<dbReference type="Proteomes" id="UP000062645">
    <property type="component" value="Chromosome"/>
</dbReference>
<dbReference type="InterPro" id="IPR036390">
    <property type="entry name" value="WH_DNA-bd_sf"/>
</dbReference>
<dbReference type="PRINTS" id="PR00598">
    <property type="entry name" value="HTHMARR"/>
</dbReference>
<evidence type="ECO:0000256" key="2">
    <source>
        <dbReference type="ARBA" id="ARBA00023125"/>
    </source>
</evidence>
<keyword evidence="2" id="KW-0238">DNA-binding</keyword>
<dbReference type="Pfam" id="PF12802">
    <property type="entry name" value="MarR_2"/>
    <property type="match status" value="1"/>
</dbReference>
<evidence type="ECO:0000313" key="5">
    <source>
        <dbReference type="EMBL" id="ALF56444.1"/>
    </source>
</evidence>
<protein>
    <recommendedName>
        <fullName evidence="4">HTH marR-type domain-containing protein</fullName>
    </recommendedName>
</protein>
<dbReference type="InterPro" id="IPR036388">
    <property type="entry name" value="WH-like_DNA-bd_sf"/>
</dbReference>
<evidence type="ECO:0000256" key="1">
    <source>
        <dbReference type="ARBA" id="ARBA00023015"/>
    </source>
</evidence>
<keyword evidence="6" id="KW-1185">Reference proteome</keyword>
<evidence type="ECO:0000259" key="4">
    <source>
        <dbReference type="PROSITE" id="PS50995"/>
    </source>
</evidence>
<dbReference type="PANTHER" id="PTHR33164">
    <property type="entry name" value="TRANSCRIPTIONAL REGULATOR, MARR FAMILY"/>
    <property type="match status" value="1"/>
</dbReference>
<dbReference type="STRING" id="224013.ACX27_18070"/>
<organism evidence="5 6">
    <name type="scientific">Nostoc piscinale CENA21</name>
    <dbReference type="NCBI Taxonomy" id="224013"/>
    <lineage>
        <taxon>Bacteria</taxon>
        <taxon>Bacillati</taxon>
        <taxon>Cyanobacteriota</taxon>
        <taxon>Cyanophyceae</taxon>
        <taxon>Nostocales</taxon>
        <taxon>Nostocaceae</taxon>
        <taxon>Nostoc</taxon>
    </lineage>
</organism>
<dbReference type="PATRIC" id="fig|224013.5.peg.4318"/>
<dbReference type="Gene3D" id="1.10.10.10">
    <property type="entry name" value="Winged helix-like DNA-binding domain superfamily/Winged helix DNA-binding domain"/>
    <property type="match status" value="1"/>
</dbReference>
<sequence length="138" mass="15406">MTELGAQFYARAMTPLNLRPLQVGILQLLAGEGAMVQARLGDKLRVDKASMVTLLNDLEAQGLIERRPHPSDRRAYEVHLLKAGEQRLQQAEHVSIEVAKQFFAALTLEEQQILNELLKRVATSNASWKSTTAKDVDN</sequence>
<dbReference type="InterPro" id="IPR039422">
    <property type="entry name" value="MarR/SlyA-like"/>
</dbReference>
<dbReference type="PANTHER" id="PTHR33164:SF64">
    <property type="entry name" value="TRANSCRIPTIONAL REGULATOR SLYA"/>
    <property type="match status" value="1"/>
</dbReference>
<dbReference type="EMBL" id="CP012036">
    <property type="protein sequence ID" value="ALF56444.1"/>
    <property type="molecule type" value="Genomic_DNA"/>
</dbReference>
<keyword evidence="3" id="KW-0804">Transcription</keyword>
<dbReference type="SMART" id="SM00347">
    <property type="entry name" value="HTH_MARR"/>
    <property type="match status" value="1"/>
</dbReference>
<evidence type="ECO:0000313" key="6">
    <source>
        <dbReference type="Proteomes" id="UP000062645"/>
    </source>
</evidence>
<dbReference type="InterPro" id="IPR000835">
    <property type="entry name" value="HTH_MarR-typ"/>
</dbReference>
<dbReference type="PROSITE" id="PS50995">
    <property type="entry name" value="HTH_MARR_2"/>
    <property type="match status" value="1"/>
</dbReference>
<feature type="domain" description="HTH marR-type" evidence="4">
    <location>
        <begin position="1"/>
        <end position="123"/>
    </location>
</feature>
<name>A0A0M4TZA8_9NOSO</name>
<reference evidence="6" key="1">
    <citation type="submission" date="2015-07" db="EMBL/GenBank/DDBJ databases">
        <title>Genome Of Nitrogen-Fixing Cyanobacterium Nostoc piscinale CENA21 From Solimoes/Amazon River Floodplain Sediments And Comparative Genomics To Uncover Biosynthetic Natural Products Potential.</title>
        <authorList>
            <person name="Leao T.F."/>
            <person name="Leao P.N."/>
            <person name="Guimaraes P.I."/>
            <person name="de Melo A.G.C."/>
            <person name="Ramos R.T.J."/>
            <person name="Silva A."/>
            <person name="Fiore M.F."/>
            <person name="Schneider M.P.C."/>
        </authorList>
    </citation>
    <scope>NUCLEOTIDE SEQUENCE [LARGE SCALE GENOMIC DNA]</scope>
    <source>
        <strain evidence="6">CENA21</strain>
    </source>
</reference>
<evidence type="ECO:0000256" key="3">
    <source>
        <dbReference type="ARBA" id="ARBA00023163"/>
    </source>
</evidence>
<gene>
    <name evidence="5" type="ORF">ACX27_18070</name>
</gene>
<proteinExistence type="predicted"/>